<evidence type="ECO:0000256" key="5">
    <source>
        <dbReference type="ARBA" id="ARBA00012791"/>
    </source>
</evidence>
<evidence type="ECO:0000313" key="18">
    <source>
        <dbReference type="Proteomes" id="UP000694920"/>
    </source>
</evidence>
<gene>
    <name evidence="19" type="primary">LOC107273088</name>
</gene>
<dbReference type="EC" id="1.3.5.2" evidence="5"/>
<evidence type="ECO:0000256" key="6">
    <source>
        <dbReference type="ARBA" id="ARBA00017599"/>
    </source>
</evidence>
<evidence type="ECO:0000256" key="7">
    <source>
        <dbReference type="ARBA" id="ARBA00022630"/>
    </source>
</evidence>
<accession>A0AAJ7FSQ0</accession>
<evidence type="ECO:0000256" key="14">
    <source>
        <dbReference type="ARBA" id="ARBA00023128"/>
    </source>
</evidence>
<dbReference type="GO" id="GO:0005743">
    <property type="term" value="C:mitochondrial inner membrane"/>
    <property type="evidence" value="ECO:0007669"/>
    <property type="project" value="UniProtKB-SubCell"/>
</dbReference>
<keyword evidence="7" id="KW-0285">Flavoprotein</keyword>
<comment type="subcellular location">
    <subcellularLocation>
        <location evidence="2">Mitochondrion inner membrane</location>
        <topology evidence="2">Single-pass membrane protein</topology>
    </subcellularLocation>
</comment>
<keyword evidence="8" id="KW-0288">FMN</keyword>
<dbReference type="InterPro" id="IPR013785">
    <property type="entry name" value="Aldolase_TIM"/>
</dbReference>
<dbReference type="GeneID" id="107273088"/>
<proteinExistence type="inferred from homology"/>
<evidence type="ECO:0000256" key="1">
    <source>
        <dbReference type="ARBA" id="ARBA00001917"/>
    </source>
</evidence>
<dbReference type="NCBIfam" id="NF003645">
    <property type="entry name" value="PRK05286.1-2"/>
    <property type="match status" value="1"/>
</dbReference>
<evidence type="ECO:0000256" key="9">
    <source>
        <dbReference type="ARBA" id="ARBA00022692"/>
    </source>
</evidence>
<evidence type="ECO:0000256" key="10">
    <source>
        <dbReference type="ARBA" id="ARBA00022792"/>
    </source>
</evidence>
<evidence type="ECO:0000256" key="4">
    <source>
        <dbReference type="ARBA" id="ARBA00005359"/>
    </source>
</evidence>
<keyword evidence="11" id="KW-0809">Transit peptide</keyword>
<comment type="pathway">
    <text evidence="3">Pyrimidine metabolism; UMP biosynthesis via de novo pathway; orotate from (S)-dihydroorotate (quinone route): step 1/1.</text>
</comment>
<evidence type="ECO:0000256" key="11">
    <source>
        <dbReference type="ARBA" id="ARBA00022946"/>
    </source>
</evidence>
<feature type="domain" description="Dihydroorotate dehydrogenase catalytic" evidence="17">
    <location>
        <begin position="78"/>
        <end position="374"/>
    </location>
</feature>
<dbReference type="KEGG" id="ccin:107273088"/>
<dbReference type="AlphaFoldDB" id="A0AAJ7FSQ0"/>
<protein>
    <recommendedName>
        <fullName evidence="6">Dihydroorotate dehydrogenase (quinone), mitochondrial</fullName>
        <ecNumber evidence="5">1.3.5.2</ecNumber>
    </recommendedName>
</protein>
<dbReference type="InterPro" id="IPR001295">
    <property type="entry name" value="Dihydroorotate_DH_CS"/>
</dbReference>
<evidence type="ECO:0000256" key="13">
    <source>
        <dbReference type="ARBA" id="ARBA00023002"/>
    </source>
</evidence>
<dbReference type="GO" id="GO:0106430">
    <property type="term" value="F:dihydroorotate dehydrogenase (quinone) activity"/>
    <property type="evidence" value="ECO:0007669"/>
    <property type="project" value="UniProtKB-EC"/>
</dbReference>
<comment type="similarity">
    <text evidence="4">Belongs to the dihydroorotate dehydrogenase family. Type 2 subfamily.</text>
</comment>
<dbReference type="InterPro" id="IPR005719">
    <property type="entry name" value="Dihydroorotate_DH_2"/>
</dbReference>
<keyword evidence="13" id="KW-0560">Oxidoreductase</keyword>
<reference evidence="19" key="1">
    <citation type="submission" date="2025-08" db="UniProtKB">
        <authorList>
            <consortium name="RefSeq"/>
        </authorList>
    </citation>
    <scope>IDENTIFICATION</scope>
</reference>
<dbReference type="PANTHER" id="PTHR48109">
    <property type="entry name" value="DIHYDROOROTATE DEHYDROGENASE (QUINONE), MITOCHONDRIAL-RELATED"/>
    <property type="match status" value="1"/>
</dbReference>
<dbReference type="Proteomes" id="UP000694920">
    <property type="component" value="Unplaced"/>
</dbReference>
<dbReference type="InterPro" id="IPR050074">
    <property type="entry name" value="DHO_dehydrogenase"/>
</dbReference>
<dbReference type="Gene3D" id="3.20.20.70">
    <property type="entry name" value="Aldolase class I"/>
    <property type="match status" value="1"/>
</dbReference>
<keyword evidence="18" id="KW-1185">Reference proteome</keyword>
<evidence type="ECO:0000256" key="16">
    <source>
        <dbReference type="ARBA" id="ARBA00048639"/>
    </source>
</evidence>
<dbReference type="GO" id="GO:0009220">
    <property type="term" value="P:pyrimidine ribonucleotide biosynthetic process"/>
    <property type="evidence" value="ECO:0007669"/>
    <property type="project" value="TreeGrafter"/>
</dbReference>
<dbReference type="CDD" id="cd04738">
    <property type="entry name" value="DHOD_2_like"/>
    <property type="match status" value="1"/>
</dbReference>
<name>A0AAJ7FSQ0_CEPCN</name>
<dbReference type="PANTHER" id="PTHR48109:SF4">
    <property type="entry name" value="DIHYDROOROTATE DEHYDROGENASE (QUINONE), MITOCHONDRIAL"/>
    <property type="match status" value="1"/>
</dbReference>
<dbReference type="NCBIfam" id="NF003652">
    <property type="entry name" value="PRK05286.2-5"/>
    <property type="match status" value="1"/>
</dbReference>
<evidence type="ECO:0000256" key="15">
    <source>
        <dbReference type="ARBA" id="ARBA00023136"/>
    </source>
</evidence>
<keyword evidence="10" id="KW-0999">Mitochondrion inner membrane</keyword>
<dbReference type="NCBIfam" id="TIGR01036">
    <property type="entry name" value="pyrD_sub2"/>
    <property type="match status" value="1"/>
</dbReference>
<dbReference type="PROSITE" id="PS00912">
    <property type="entry name" value="DHODEHASE_2"/>
    <property type="match status" value="1"/>
</dbReference>
<evidence type="ECO:0000313" key="19">
    <source>
        <dbReference type="RefSeq" id="XP_015606391.1"/>
    </source>
</evidence>
<dbReference type="Pfam" id="PF01180">
    <property type="entry name" value="DHO_dh"/>
    <property type="match status" value="1"/>
</dbReference>
<dbReference type="CTD" id="41022"/>
<keyword evidence="15" id="KW-0472">Membrane</keyword>
<dbReference type="SUPFAM" id="SSF51395">
    <property type="entry name" value="FMN-linked oxidoreductases"/>
    <property type="match status" value="1"/>
</dbReference>
<dbReference type="InterPro" id="IPR005720">
    <property type="entry name" value="Dihydroorotate_DH_cat"/>
</dbReference>
<evidence type="ECO:0000256" key="3">
    <source>
        <dbReference type="ARBA" id="ARBA00005161"/>
    </source>
</evidence>
<dbReference type="FunFam" id="3.20.20.70:FF:000066">
    <property type="entry name" value="Dihydroorotate dehydrogenase (quinone), mitochondrial"/>
    <property type="match status" value="1"/>
</dbReference>
<keyword evidence="12" id="KW-1133">Transmembrane helix</keyword>
<keyword evidence="14" id="KW-0496">Mitochondrion</keyword>
<evidence type="ECO:0000256" key="2">
    <source>
        <dbReference type="ARBA" id="ARBA00004434"/>
    </source>
</evidence>
<comment type="catalytic activity">
    <reaction evidence="16">
        <text>(S)-dihydroorotate + a quinone = orotate + a quinol</text>
        <dbReference type="Rhea" id="RHEA:30187"/>
        <dbReference type="ChEBI" id="CHEBI:24646"/>
        <dbReference type="ChEBI" id="CHEBI:30839"/>
        <dbReference type="ChEBI" id="CHEBI:30864"/>
        <dbReference type="ChEBI" id="CHEBI:132124"/>
        <dbReference type="EC" id="1.3.5.2"/>
    </reaction>
</comment>
<dbReference type="GO" id="GO:0006207">
    <property type="term" value="P:'de novo' pyrimidine nucleobase biosynthetic process"/>
    <property type="evidence" value="ECO:0007669"/>
    <property type="project" value="InterPro"/>
</dbReference>
<comment type="cofactor">
    <cofactor evidence="1">
        <name>FMN</name>
        <dbReference type="ChEBI" id="CHEBI:58210"/>
    </cofactor>
</comment>
<keyword evidence="9" id="KW-0812">Transmembrane</keyword>
<dbReference type="RefSeq" id="XP_015606391.1">
    <property type="nucleotide sequence ID" value="XM_015750905.2"/>
</dbReference>
<evidence type="ECO:0000256" key="8">
    <source>
        <dbReference type="ARBA" id="ARBA00022643"/>
    </source>
</evidence>
<evidence type="ECO:0000256" key="12">
    <source>
        <dbReference type="ARBA" id="ARBA00022989"/>
    </source>
</evidence>
<organism evidence="18 19">
    <name type="scientific">Cephus cinctus</name>
    <name type="common">Wheat stem sawfly</name>
    <dbReference type="NCBI Taxonomy" id="211228"/>
    <lineage>
        <taxon>Eukaryota</taxon>
        <taxon>Metazoa</taxon>
        <taxon>Ecdysozoa</taxon>
        <taxon>Arthropoda</taxon>
        <taxon>Hexapoda</taxon>
        <taxon>Insecta</taxon>
        <taxon>Pterygota</taxon>
        <taxon>Neoptera</taxon>
        <taxon>Endopterygota</taxon>
        <taxon>Hymenoptera</taxon>
        <taxon>Cephoidea</taxon>
        <taxon>Cephidae</taxon>
        <taxon>Cephus</taxon>
    </lineage>
</organism>
<evidence type="ECO:0000259" key="17">
    <source>
        <dbReference type="Pfam" id="PF01180"/>
    </source>
</evidence>
<sequence length="398" mass="44126">MARRLTTKDKIKSLLRVTSSAATIFTGVCLYQGNERFYDEIAMPLIRLSDPEVAHKFAINAIQWGFRGAPKLEDSTILKSSLWGIDFENPLGMAAGFDKQGEAVKGLHEMGFSFVEIGNRWSITPKPQPGNPKPRVFRLKEDNAIINRYGFNSDGHESVWKRLKAVRNDPHFVGVIGVNLGKNKLSVDPTKDYTDGIEKFNDVADYFVINVSSPNTPGLRDLQNKKNLEHLLIKVNETRQSLHRKIPLLLKLAPDLTDSERQDVADVVQNSKSKVDGLIISNTTIERKNLKTLHQGETGGLSGAPLTEISTMMIADMYKRTHGSIPIIGVGGIFSGSDAYDKIKAGASLIQIYTSFIYQGPPVISRIKRELSELIEKDGFTCISDAIGKNSSIKQILK</sequence>